<accession>A0A078KQ97</accession>
<dbReference type="Pfam" id="PF01168">
    <property type="entry name" value="Ala_racemase_N"/>
    <property type="match status" value="1"/>
</dbReference>
<comment type="similarity">
    <text evidence="2 4">Belongs to the pyridoxal phosphate-binding protein YggS/PROSC family.</text>
</comment>
<dbReference type="FunFam" id="3.20.20.10:FF:000018">
    <property type="entry name" value="Pyridoxal phosphate homeostasis protein"/>
    <property type="match status" value="1"/>
</dbReference>
<comment type="function">
    <text evidence="2">Pyridoxal 5'-phosphate (PLP)-binding protein, which is involved in PLP homeostasis.</text>
</comment>
<dbReference type="Proteomes" id="UP000032431">
    <property type="component" value="Chromosome I"/>
</dbReference>
<evidence type="ECO:0000256" key="1">
    <source>
        <dbReference type="ARBA" id="ARBA00022898"/>
    </source>
</evidence>
<dbReference type="PANTHER" id="PTHR10146:SF14">
    <property type="entry name" value="PYRIDOXAL PHOSPHATE HOMEOSTASIS PROTEIN"/>
    <property type="match status" value="1"/>
</dbReference>
<dbReference type="EMBL" id="LM995447">
    <property type="protein sequence ID" value="CDZ24702.1"/>
    <property type="molecule type" value="Genomic_DNA"/>
</dbReference>
<evidence type="ECO:0000313" key="7">
    <source>
        <dbReference type="Proteomes" id="UP000032431"/>
    </source>
</evidence>
<dbReference type="InterPro" id="IPR011078">
    <property type="entry name" value="PyrdxlP_homeostasis"/>
</dbReference>
<reference evidence="7" key="1">
    <citation type="submission" date="2014-07" db="EMBL/GenBank/DDBJ databases">
        <authorList>
            <person name="Wibberg D."/>
        </authorList>
    </citation>
    <scope>NUCLEOTIDE SEQUENCE [LARGE SCALE GENOMIC DNA]</scope>
    <source>
        <strain evidence="7">DG5</strain>
    </source>
</reference>
<gene>
    <name evidence="6" type="ORF">CCDG5_1592</name>
</gene>
<dbReference type="HAMAP" id="MF_02087">
    <property type="entry name" value="PLP_homeostasis"/>
    <property type="match status" value="1"/>
</dbReference>
<dbReference type="OrthoDB" id="9804072at2"/>
<dbReference type="InterPro" id="IPR029066">
    <property type="entry name" value="PLP-binding_barrel"/>
</dbReference>
<evidence type="ECO:0000256" key="2">
    <source>
        <dbReference type="HAMAP-Rule" id="MF_02087"/>
    </source>
</evidence>
<keyword evidence="7" id="KW-1185">Reference proteome</keyword>
<dbReference type="CDD" id="cd00635">
    <property type="entry name" value="PLPDE_III_YBL036c_like"/>
    <property type="match status" value="1"/>
</dbReference>
<dbReference type="STRING" id="29343.CCDG5_1592"/>
<dbReference type="PATRIC" id="fig|29343.3.peg.1677"/>
<dbReference type="KEGG" id="ccel:CCDG5_1592"/>
<dbReference type="GO" id="GO:0030170">
    <property type="term" value="F:pyridoxal phosphate binding"/>
    <property type="evidence" value="ECO:0007669"/>
    <property type="project" value="UniProtKB-UniRule"/>
</dbReference>
<dbReference type="InterPro" id="IPR001608">
    <property type="entry name" value="Ala_racemase_N"/>
</dbReference>
<sequence length="243" mass="27189">MTARLSSNFDYVAENIEEVRKQIRAAAERSGRDYNDITLMAVTKTFPAEAINAAFKSGITLFGENRVQELLEKLPQLDMTGRSAHLIGHLQTNKVKYIIDKVDMIESLDSLRLAKEIDKQAAKVGKVMDVLVEINIGMEASKSGIPAQQLPEFLDALKEFKNIRVKGLMAIPPFFENKENTRPYFAEMRKLFVDNMAKKSDNIDMTILSMGMSSDFDVAIEEGATLVRVGTKIFGKRNYTGGN</sequence>
<proteinExistence type="inferred from homology"/>
<organism evidence="6 7">
    <name type="scientific">[Clostridium] cellulosi</name>
    <dbReference type="NCBI Taxonomy" id="29343"/>
    <lineage>
        <taxon>Bacteria</taxon>
        <taxon>Bacillati</taxon>
        <taxon>Bacillota</taxon>
        <taxon>Clostridia</taxon>
        <taxon>Eubacteriales</taxon>
        <taxon>Oscillospiraceae</taxon>
        <taxon>Oscillospiraceae incertae sedis</taxon>
    </lineage>
</organism>
<feature type="domain" description="Alanine racemase N-terminal" evidence="5">
    <location>
        <begin position="17"/>
        <end position="236"/>
    </location>
</feature>
<keyword evidence="1 2" id="KW-0663">Pyridoxal phosphate</keyword>
<name>A0A078KQ97_9FIRM</name>
<comment type="cofactor">
    <cofactor evidence="3">
        <name>pyridoxal 5'-phosphate</name>
        <dbReference type="ChEBI" id="CHEBI:597326"/>
    </cofactor>
</comment>
<dbReference type="NCBIfam" id="TIGR00044">
    <property type="entry name" value="YggS family pyridoxal phosphate-dependent enzyme"/>
    <property type="match status" value="1"/>
</dbReference>
<dbReference type="HOGENOM" id="CLU_059988_1_0_9"/>
<protein>
    <recommendedName>
        <fullName evidence="2">Pyridoxal phosphate homeostasis protein</fullName>
        <shortName evidence="2">PLP homeostasis protein</shortName>
    </recommendedName>
</protein>
<evidence type="ECO:0000259" key="5">
    <source>
        <dbReference type="Pfam" id="PF01168"/>
    </source>
</evidence>
<dbReference type="SUPFAM" id="SSF51419">
    <property type="entry name" value="PLP-binding barrel"/>
    <property type="match status" value="1"/>
</dbReference>
<evidence type="ECO:0000256" key="3">
    <source>
        <dbReference type="PIRSR" id="PIRSR004848-1"/>
    </source>
</evidence>
<dbReference type="PIRSF" id="PIRSF004848">
    <property type="entry name" value="YBL036c_PLPDEIII"/>
    <property type="match status" value="1"/>
</dbReference>
<feature type="modified residue" description="N6-(pyridoxal phosphate)lysine" evidence="2 3">
    <location>
        <position position="44"/>
    </location>
</feature>
<evidence type="ECO:0000313" key="6">
    <source>
        <dbReference type="EMBL" id="CDZ24702.1"/>
    </source>
</evidence>
<dbReference type="Gene3D" id="3.20.20.10">
    <property type="entry name" value="Alanine racemase"/>
    <property type="match status" value="1"/>
</dbReference>
<dbReference type="AlphaFoldDB" id="A0A078KQ97"/>
<evidence type="ECO:0000256" key="4">
    <source>
        <dbReference type="RuleBase" id="RU004514"/>
    </source>
</evidence>
<dbReference type="PANTHER" id="PTHR10146">
    <property type="entry name" value="PROLINE SYNTHETASE CO-TRANSCRIBED BACTERIAL HOMOLOG PROTEIN"/>
    <property type="match status" value="1"/>
</dbReference>